<name>A0A5N4E6J3_CAMDR</name>
<dbReference type="AlphaFoldDB" id="A0A5N4E6J3"/>
<dbReference type="EMBL" id="JWIN03000005">
    <property type="protein sequence ID" value="KAB1278934.1"/>
    <property type="molecule type" value="Genomic_DNA"/>
</dbReference>
<comment type="caution">
    <text evidence="1">The sequence shown here is derived from an EMBL/GenBank/DDBJ whole genome shotgun (WGS) entry which is preliminary data.</text>
</comment>
<sequence>MFHLQASLSTAEHRAAGLLPVTGCQPCPPHVSFDPECSGLFSCCYIGDVIISGTHA</sequence>
<evidence type="ECO:0000313" key="1">
    <source>
        <dbReference type="EMBL" id="KAB1278934.1"/>
    </source>
</evidence>
<protein>
    <submittedName>
        <fullName evidence="1">Uncharacterized protein</fullName>
    </submittedName>
</protein>
<gene>
    <name evidence="1" type="ORF">Cadr_000007091</name>
</gene>
<proteinExistence type="predicted"/>
<accession>A0A5N4E6J3</accession>
<evidence type="ECO:0000313" key="2">
    <source>
        <dbReference type="Proteomes" id="UP000299084"/>
    </source>
</evidence>
<keyword evidence="2" id="KW-1185">Reference proteome</keyword>
<reference evidence="1 2" key="1">
    <citation type="journal article" date="2019" name="Mol. Ecol. Resour.">
        <title>Improving Illumina assemblies with Hi-C and long reads: an example with the North African dromedary.</title>
        <authorList>
            <person name="Elbers J.P."/>
            <person name="Rogers M.F."/>
            <person name="Perelman P.L."/>
            <person name="Proskuryakova A.A."/>
            <person name="Serdyukova N.A."/>
            <person name="Johnson W.E."/>
            <person name="Horin P."/>
            <person name="Corander J."/>
            <person name="Murphy D."/>
            <person name="Burger P.A."/>
        </authorList>
    </citation>
    <scope>NUCLEOTIDE SEQUENCE [LARGE SCALE GENOMIC DNA]</scope>
    <source>
        <strain evidence="1">Drom800</strain>
        <tissue evidence="1">Blood</tissue>
    </source>
</reference>
<organism evidence="1 2">
    <name type="scientific">Camelus dromedarius</name>
    <name type="common">Dromedary</name>
    <name type="synonym">Arabian camel</name>
    <dbReference type="NCBI Taxonomy" id="9838"/>
    <lineage>
        <taxon>Eukaryota</taxon>
        <taxon>Metazoa</taxon>
        <taxon>Chordata</taxon>
        <taxon>Craniata</taxon>
        <taxon>Vertebrata</taxon>
        <taxon>Euteleostomi</taxon>
        <taxon>Mammalia</taxon>
        <taxon>Eutheria</taxon>
        <taxon>Laurasiatheria</taxon>
        <taxon>Artiodactyla</taxon>
        <taxon>Tylopoda</taxon>
        <taxon>Camelidae</taxon>
        <taxon>Camelus</taxon>
    </lineage>
</organism>
<dbReference type="Proteomes" id="UP000299084">
    <property type="component" value="Unassembled WGS sequence"/>
</dbReference>